<evidence type="ECO:0000313" key="2">
    <source>
        <dbReference type="Proteomes" id="UP000002037"/>
    </source>
</evidence>
<organism evidence="1 2">
    <name type="scientific">Candida tropicalis (strain ATCC MYA-3404 / T1)</name>
    <name type="common">Yeast</name>
    <dbReference type="NCBI Taxonomy" id="294747"/>
    <lineage>
        <taxon>Eukaryota</taxon>
        <taxon>Fungi</taxon>
        <taxon>Dikarya</taxon>
        <taxon>Ascomycota</taxon>
        <taxon>Saccharomycotina</taxon>
        <taxon>Pichiomycetes</taxon>
        <taxon>Debaryomycetaceae</taxon>
        <taxon>Candida/Lodderomyces clade</taxon>
        <taxon>Candida</taxon>
    </lineage>
</organism>
<keyword evidence="2" id="KW-1185">Reference proteome</keyword>
<proteinExistence type="predicted"/>
<gene>
    <name evidence="1" type="ORF">CTRG_03322</name>
</gene>
<dbReference type="KEGG" id="ctp:CTRG_03322"/>
<name>C5MB80_CANTT</name>
<evidence type="ECO:0008006" key="3">
    <source>
        <dbReference type="Google" id="ProtNLM"/>
    </source>
</evidence>
<accession>C5MB80</accession>
<dbReference type="RefSeq" id="XP_002549025.1">
    <property type="nucleotide sequence ID" value="XM_002548979.1"/>
</dbReference>
<evidence type="ECO:0000313" key="1">
    <source>
        <dbReference type="EMBL" id="EER32897.1"/>
    </source>
</evidence>
<dbReference type="SUPFAM" id="SSF52058">
    <property type="entry name" value="L domain-like"/>
    <property type="match status" value="1"/>
</dbReference>
<dbReference type="Proteomes" id="UP000002037">
    <property type="component" value="Unassembled WGS sequence"/>
</dbReference>
<sequence>MKRRLSNSSDRNCLLSQFDLFFLNFIRLPDGIIELILTYIRKDHLGFFLDCYPLVKFIIPYLKEKVTLVKSFWNLSEPLNAKRFEIKFLNCPMLSVEELQEFAIKYDFHIKEVNVLLSYEIASLYLKLKEEPKTKKKKIPKKVLKKDESGVYYVNPSREDVREWVEYYSPLMKRIKWLNISDDSDTVDFYSSLSGVWSYSSVGSLMVNIDFKSSDRAKGILLNLPTGLNHLELYYRGIVTERFYTHFENLKELIVEIMFVTEFKTLPDTLEMLQVEELHEGGLLRNYKTPENLKYFKANVSNSLKNYLLLIREMKNLEVLKIISAEAKSLEEFGLNESKITCLKFGYCCYLNDYSALLRFPKLKKLSMDNSKFPDELFHDGSNLPSLREFKYVNDDPLGCDFNLDKIKFPDNLSTLKLQGAFQINNWKIPLKLNRLELYFPNFLSLTNFKLPPNLVYFKIAGSDVENLDNLQFPTGLITLIIIENEELTSMVNTNLGKLTELKNVGIFYNNKSMVSDEPNKDVKCWYNSFTMGLP</sequence>
<dbReference type="EMBL" id="GG692398">
    <property type="protein sequence ID" value="EER32897.1"/>
    <property type="molecule type" value="Genomic_DNA"/>
</dbReference>
<dbReference type="GeneID" id="8300278"/>
<dbReference type="HOGENOM" id="CLU_038166_0_0_1"/>
<dbReference type="Gene3D" id="3.80.10.10">
    <property type="entry name" value="Ribonuclease Inhibitor"/>
    <property type="match status" value="1"/>
</dbReference>
<dbReference type="VEuPathDB" id="FungiDB:CTRG_03322"/>
<dbReference type="AlphaFoldDB" id="C5MB80"/>
<reference evidence="1 2" key="1">
    <citation type="journal article" date="2009" name="Nature">
        <title>Evolution of pathogenicity and sexual reproduction in eight Candida genomes.</title>
        <authorList>
            <person name="Butler G."/>
            <person name="Rasmussen M.D."/>
            <person name="Lin M.F."/>
            <person name="Santos M.A."/>
            <person name="Sakthikumar S."/>
            <person name="Munro C.A."/>
            <person name="Rheinbay E."/>
            <person name="Grabherr M."/>
            <person name="Forche A."/>
            <person name="Reedy J.L."/>
            <person name="Agrafioti I."/>
            <person name="Arnaud M.B."/>
            <person name="Bates S."/>
            <person name="Brown A.J."/>
            <person name="Brunke S."/>
            <person name="Costanzo M.C."/>
            <person name="Fitzpatrick D.A."/>
            <person name="de Groot P.W."/>
            <person name="Harris D."/>
            <person name="Hoyer L.L."/>
            <person name="Hube B."/>
            <person name="Klis F.M."/>
            <person name="Kodira C."/>
            <person name="Lennard N."/>
            <person name="Logue M.E."/>
            <person name="Martin R."/>
            <person name="Neiman A.M."/>
            <person name="Nikolaou E."/>
            <person name="Quail M.A."/>
            <person name="Quinn J."/>
            <person name="Santos M.C."/>
            <person name="Schmitzberger F.F."/>
            <person name="Sherlock G."/>
            <person name="Shah P."/>
            <person name="Silverstein K.A."/>
            <person name="Skrzypek M.S."/>
            <person name="Soll D."/>
            <person name="Staggs R."/>
            <person name="Stansfield I."/>
            <person name="Stumpf M.P."/>
            <person name="Sudbery P.E."/>
            <person name="Srikantha T."/>
            <person name="Zeng Q."/>
            <person name="Berman J."/>
            <person name="Berriman M."/>
            <person name="Heitman J."/>
            <person name="Gow N.A."/>
            <person name="Lorenz M.C."/>
            <person name="Birren B.W."/>
            <person name="Kellis M."/>
            <person name="Cuomo C.A."/>
        </authorList>
    </citation>
    <scope>NUCLEOTIDE SEQUENCE [LARGE SCALE GENOMIC DNA]</scope>
    <source>
        <strain evidence="2">ATCC MYA-3404 / T1</strain>
    </source>
</reference>
<protein>
    <recommendedName>
        <fullName evidence="3">F-box domain-containing protein</fullName>
    </recommendedName>
</protein>
<dbReference type="InterPro" id="IPR032675">
    <property type="entry name" value="LRR_dom_sf"/>
</dbReference>